<keyword evidence="3" id="KW-1185">Reference proteome</keyword>
<evidence type="ECO:0000313" key="2">
    <source>
        <dbReference type="Ensembl" id="ENSZALP00000021823.1"/>
    </source>
</evidence>
<reference evidence="2" key="2">
    <citation type="submission" date="2025-09" db="UniProtKB">
        <authorList>
            <consortium name="Ensembl"/>
        </authorList>
    </citation>
    <scope>IDENTIFICATION</scope>
</reference>
<dbReference type="Proteomes" id="UP000694413">
    <property type="component" value="Unassembled WGS sequence"/>
</dbReference>
<dbReference type="Ensembl" id="ENSZALT00000028441.1">
    <property type="protein sequence ID" value="ENSZALP00000021823.1"/>
    <property type="gene ID" value="ENSZALG00000017042.1"/>
</dbReference>
<organism evidence="2 3">
    <name type="scientific">Zonotrichia albicollis</name>
    <name type="common">White-throated sparrow</name>
    <name type="synonym">Fringilla albicollis</name>
    <dbReference type="NCBI Taxonomy" id="44394"/>
    <lineage>
        <taxon>Eukaryota</taxon>
        <taxon>Metazoa</taxon>
        <taxon>Chordata</taxon>
        <taxon>Craniata</taxon>
        <taxon>Vertebrata</taxon>
        <taxon>Euteleostomi</taxon>
        <taxon>Archelosauria</taxon>
        <taxon>Archosauria</taxon>
        <taxon>Dinosauria</taxon>
        <taxon>Saurischia</taxon>
        <taxon>Theropoda</taxon>
        <taxon>Coelurosauria</taxon>
        <taxon>Aves</taxon>
        <taxon>Neognathae</taxon>
        <taxon>Neoaves</taxon>
        <taxon>Telluraves</taxon>
        <taxon>Australaves</taxon>
        <taxon>Passeriformes</taxon>
        <taxon>Passerellidae</taxon>
        <taxon>Zonotrichia</taxon>
    </lineage>
</organism>
<name>A0A8D2QJM9_ZONAL</name>
<protein>
    <submittedName>
        <fullName evidence="2">Uncharacterized protein</fullName>
    </submittedName>
</protein>
<feature type="region of interest" description="Disordered" evidence="1">
    <location>
        <begin position="68"/>
        <end position="88"/>
    </location>
</feature>
<dbReference type="AlphaFoldDB" id="A0A8D2QJM9"/>
<accession>A0A8D2QJM9</accession>
<evidence type="ECO:0000313" key="3">
    <source>
        <dbReference type="Proteomes" id="UP000694413"/>
    </source>
</evidence>
<evidence type="ECO:0000256" key="1">
    <source>
        <dbReference type="SAM" id="MobiDB-lite"/>
    </source>
</evidence>
<proteinExistence type="predicted"/>
<reference evidence="2" key="1">
    <citation type="submission" date="2025-08" db="UniProtKB">
        <authorList>
            <consortium name="Ensembl"/>
        </authorList>
    </citation>
    <scope>IDENTIFICATION</scope>
</reference>
<sequence length="168" mass="17608">HFLVLLSALGRTQGHPWKGGRTQGCPWGWGRTQGCPWEGGRTQGCPWGWGRTQGCPWKGGRTQGCPWEGEDSAKKPVDGPKCQNTNPRIPDWFGLEGTLNPSHSNPLPAQPGLGHCQGSGAATACPPSQGRILPISHPCLPSGSGSHSLCPVPPSLVSSPSAALLEPL</sequence>